<organism evidence="2 3">
    <name type="scientific">Streptomyces mutomycini</name>
    <dbReference type="NCBI Taxonomy" id="284036"/>
    <lineage>
        <taxon>Bacteria</taxon>
        <taxon>Bacillati</taxon>
        <taxon>Actinomycetota</taxon>
        <taxon>Actinomycetes</taxon>
        <taxon>Kitasatosporales</taxon>
        <taxon>Streptomycetaceae</taxon>
        <taxon>Streptomyces</taxon>
    </lineage>
</organism>
<feature type="transmembrane region" description="Helical" evidence="1">
    <location>
        <begin position="7"/>
        <end position="24"/>
    </location>
</feature>
<feature type="transmembrane region" description="Helical" evidence="1">
    <location>
        <begin position="143"/>
        <end position="162"/>
    </location>
</feature>
<feature type="transmembrane region" description="Helical" evidence="1">
    <location>
        <begin position="95"/>
        <end position="113"/>
    </location>
</feature>
<comment type="caution">
    <text evidence="2">The sequence shown here is derived from an EMBL/GenBank/DDBJ whole genome shotgun (WGS) entry which is preliminary data.</text>
</comment>
<sequence>MNRRLSMALAAYGAWSQAILLFLFDPMKRWVTGSLVTGASIGDVRVLGLSLDGFAVRGLDHAEGWLPQLVFIVSSGFLTYGVFRGAPRLKPQLRTVLALATAVLLAAGVATLVRPALEPGAGPAVPTYDEWLGRAQLGAEPAAAAQFALCTVWLPVVLWFLVWRWRHWPPVRAFFGLPEGAGASDELPVPLLAAARERRDLVYAALVPLVLLAVAGGPFLRHTNVRPSSVPTSITFDPDRLAPYSPPALVDEWSGLLYPALRLRPLDTERAAGWIATLAVCVVLLVATAVALHSVARHATVMRGRLFMQGWYATLLAAVAAAVMDGWLLQWFAPRRAEPVSPLWVAVGDAVRFGTAWGWATGLACLGAVLLVKRRGAPAAPGADVAEEQLNDA</sequence>
<dbReference type="Proteomes" id="UP001596208">
    <property type="component" value="Unassembled WGS sequence"/>
</dbReference>
<keyword evidence="1" id="KW-0472">Membrane</keyword>
<proteinExistence type="predicted"/>
<dbReference type="RefSeq" id="WP_065849016.1">
    <property type="nucleotide sequence ID" value="NZ_JBHSKI010000001.1"/>
</dbReference>
<keyword evidence="3" id="KW-1185">Reference proteome</keyword>
<feature type="transmembrane region" description="Helical" evidence="1">
    <location>
        <begin position="65"/>
        <end position="83"/>
    </location>
</feature>
<evidence type="ECO:0000256" key="1">
    <source>
        <dbReference type="SAM" id="Phobius"/>
    </source>
</evidence>
<accession>A0ABW0AWU9</accession>
<evidence type="ECO:0008006" key="4">
    <source>
        <dbReference type="Google" id="ProtNLM"/>
    </source>
</evidence>
<evidence type="ECO:0000313" key="3">
    <source>
        <dbReference type="Proteomes" id="UP001596208"/>
    </source>
</evidence>
<keyword evidence="1" id="KW-0812">Transmembrane</keyword>
<feature type="transmembrane region" description="Helical" evidence="1">
    <location>
        <begin position="312"/>
        <end position="333"/>
    </location>
</feature>
<name>A0ABW0AWU9_9ACTN</name>
<keyword evidence="1" id="KW-1133">Transmembrane helix</keyword>
<feature type="transmembrane region" description="Helical" evidence="1">
    <location>
        <begin position="271"/>
        <end position="292"/>
    </location>
</feature>
<feature type="transmembrane region" description="Helical" evidence="1">
    <location>
        <begin position="201"/>
        <end position="220"/>
    </location>
</feature>
<reference evidence="3" key="1">
    <citation type="journal article" date="2019" name="Int. J. Syst. Evol. Microbiol.">
        <title>The Global Catalogue of Microorganisms (GCM) 10K type strain sequencing project: providing services to taxonomists for standard genome sequencing and annotation.</title>
        <authorList>
            <consortium name="The Broad Institute Genomics Platform"/>
            <consortium name="The Broad Institute Genome Sequencing Center for Infectious Disease"/>
            <person name="Wu L."/>
            <person name="Ma J."/>
        </authorList>
    </citation>
    <scope>NUCLEOTIDE SEQUENCE [LARGE SCALE GENOMIC DNA]</scope>
    <source>
        <strain evidence="3">CGMCC 4.1721</strain>
    </source>
</reference>
<protein>
    <recommendedName>
        <fullName evidence="4">Integral membrane protein</fullName>
    </recommendedName>
</protein>
<feature type="transmembrane region" description="Helical" evidence="1">
    <location>
        <begin position="353"/>
        <end position="372"/>
    </location>
</feature>
<gene>
    <name evidence="2" type="ORF">ACFPRK_02095</name>
</gene>
<evidence type="ECO:0000313" key="2">
    <source>
        <dbReference type="EMBL" id="MFC5169396.1"/>
    </source>
</evidence>
<dbReference type="EMBL" id="JBHSKI010000001">
    <property type="protein sequence ID" value="MFC5169396.1"/>
    <property type="molecule type" value="Genomic_DNA"/>
</dbReference>